<comment type="similarity">
    <text evidence="7">Belongs to the binding-protein-dependent transport system permease family.</text>
</comment>
<evidence type="ECO:0000256" key="6">
    <source>
        <dbReference type="ARBA" id="ARBA00023136"/>
    </source>
</evidence>
<reference evidence="9 10" key="1">
    <citation type="submission" date="2020-08" db="EMBL/GenBank/DDBJ databases">
        <title>Genome sequencing of Purple Non-Sulfur Bacteria from various extreme environments.</title>
        <authorList>
            <person name="Mayer M."/>
        </authorList>
    </citation>
    <scope>NUCLEOTIDE SEQUENCE [LARGE SCALE GENOMIC DNA]</scope>
    <source>
        <strain evidence="9 10">2761</strain>
    </source>
</reference>
<sequence length="255" mass="27766">MSSLASVHARSLAYPFIGLGLGLLLWWLLVHGVGGQSLMAARFSPENTWSAAVQLWQGGEVWDHAWASLRRVALGLACALLFGVPLGLLVGSWRDFNQSTSTLFQFLRMISPLSWMPVAVMALGVGEAPVVFLLAFAAVWPIVLNVSAGIAAIDPQWLTLADSLGANRREKLWRVTVPAIAAHLLTGIRLAIGLIWVVLVPAEMLGVNAGLGYFILDTRDRMAYGELMATILFIGLLGFVLDWLAREAHRRWAGQ</sequence>
<name>A0A840GKC0_RHOTE</name>
<dbReference type="PROSITE" id="PS50928">
    <property type="entry name" value="ABC_TM1"/>
    <property type="match status" value="1"/>
</dbReference>
<feature type="transmembrane region" description="Helical" evidence="7">
    <location>
        <begin position="12"/>
        <end position="29"/>
    </location>
</feature>
<evidence type="ECO:0000256" key="1">
    <source>
        <dbReference type="ARBA" id="ARBA00004651"/>
    </source>
</evidence>
<evidence type="ECO:0000313" key="9">
    <source>
        <dbReference type="EMBL" id="MBB4248599.1"/>
    </source>
</evidence>
<keyword evidence="4 7" id="KW-0812">Transmembrane</keyword>
<evidence type="ECO:0000256" key="5">
    <source>
        <dbReference type="ARBA" id="ARBA00022989"/>
    </source>
</evidence>
<comment type="caution">
    <text evidence="9">The sequence shown here is derived from an EMBL/GenBank/DDBJ whole genome shotgun (WGS) entry which is preliminary data.</text>
</comment>
<dbReference type="PANTHER" id="PTHR30151:SF25">
    <property type="entry name" value="TAURINE TRANSPORT SYSTEM PERMEASE PROTEIN TAUC"/>
    <property type="match status" value="1"/>
</dbReference>
<dbReference type="InterPro" id="IPR000515">
    <property type="entry name" value="MetI-like"/>
</dbReference>
<dbReference type="OrthoDB" id="8138334at2"/>
<dbReference type="Gene3D" id="1.10.3720.10">
    <property type="entry name" value="MetI-like"/>
    <property type="match status" value="1"/>
</dbReference>
<keyword evidence="5 7" id="KW-1133">Transmembrane helix</keyword>
<feature type="transmembrane region" description="Helical" evidence="7">
    <location>
        <begin position="131"/>
        <end position="154"/>
    </location>
</feature>
<dbReference type="SUPFAM" id="SSF161098">
    <property type="entry name" value="MetI-like"/>
    <property type="match status" value="1"/>
</dbReference>
<feature type="transmembrane region" description="Helical" evidence="7">
    <location>
        <begin position="103"/>
        <end position="125"/>
    </location>
</feature>
<keyword evidence="6 7" id="KW-0472">Membrane</keyword>
<organism evidence="9 10">
    <name type="scientific">Rhodocyclus tenuis</name>
    <name type="common">Rhodospirillum tenue</name>
    <dbReference type="NCBI Taxonomy" id="1066"/>
    <lineage>
        <taxon>Bacteria</taxon>
        <taxon>Pseudomonadati</taxon>
        <taxon>Pseudomonadota</taxon>
        <taxon>Betaproteobacteria</taxon>
        <taxon>Rhodocyclales</taxon>
        <taxon>Rhodocyclaceae</taxon>
        <taxon>Rhodocyclus</taxon>
    </lineage>
</organism>
<evidence type="ECO:0000256" key="2">
    <source>
        <dbReference type="ARBA" id="ARBA00022448"/>
    </source>
</evidence>
<evidence type="ECO:0000259" key="8">
    <source>
        <dbReference type="PROSITE" id="PS50928"/>
    </source>
</evidence>
<accession>A0A840GKC0</accession>
<dbReference type="CDD" id="cd06261">
    <property type="entry name" value="TM_PBP2"/>
    <property type="match status" value="1"/>
</dbReference>
<keyword evidence="3" id="KW-1003">Cell membrane</keyword>
<feature type="transmembrane region" description="Helical" evidence="7">
    <location>
        <begin position="72"/>
        <end position="91"/>
    </location>
</feature>
<dbReference type="PANTHER" id="PTHR30151">
    <property type="entry name" value="ALKANE SULFONATE ABC TRANSPORTER-RELATED, MEMBRANE SUBUNIT"/>
    <property type="match status" value="1"/>
</dbReference>
<dbReference type="Pfam" id="PF00528">
    <property type="entry name" value="BPD_transp_1"/>
    <property type="match status" value="1"/>
</dbReference>
<keyword evidence="2 7" id="KW-0813">Transport</keyword>
<feature type="domain" description="ABC transmembrane type-1" evidence="8">
    <location>
        <begin position="65"/>
        <end position="245"/>
    </location>
</feature>
<dbReference type="GO" id="GO:0005886">
    <property type="term" value="C:plasma membrane"/>
    <property type="evidence" value="ECO:0007669"/>
    <property type="project" value="UniProtKB-SubCell"/>
</dbReference>
<dbReference type="EMBL" id="JACIGE010000012">
    <property type="protein sequence ID" value="MBB4248599.1"/>
    <property type="molecule type" value="Genomic_DNA"/>
</dbReference>
<proteinExistence type="inferred from homology"/>
<evidence type="ECO:0000313" key="10">
    <source>
        <dbReference type="Proteomes" id="UP000587070"/>
    </source>
</evidence>
<dbReference type="InterPro" id="IPR035906">
    <property type="entry name" value="MetI-like_sf"/>
</dbReference>
<keyword evidence="10" id="KW-1185">Reference proteome</keyword>
<evidence type="ECO:0000256" key="4">
    <source>
        <dbReference type="ARBA" id="ARBA00022692"/>
    </source>
</evidence>
<protein>
    <submittedName>
        <fullName evidence="9">NitT/TauT family transport system permease protein</fullName>
    </submittedName>
</protein>
<evidence type="ECO:0000256" key="3">
    <source>
        <dbReference type="ARBA" id="ARBA00022475"/>
    </source>
</evidence>
<dbReference type="GO" id="GO:0042918">
    <property type="term" value="P:alkanesulfonate transmembrane transport"/>
    <property type="evidence" value="ECO:0007669"/>
    <property type="project" value="UniProtKB-ARBA"/>
</dbReference>
<dbReference type="GO" id="GO:0010438">
    <property type="term" value="P:cellular response to sulfur starvation"/>
    <property type="evidence" value="ECO:0007669"/>
    <property type="project" value="TreeGrafter"/>
</dbReference>
<dbReference type="Proteomes" id="UP000587070">
    <property type="component" value="Unassembled WGS sequence"/>
</dbReference>
<evidence type="ECO:0000256" key="7">
    <source>
        <dbReference type="RuleBase" id="RU363032"/>
    </source>
</evidence>
<comment type="subcellular location">
    <subcellularLocation>
        <location evidence="1 7">Cell membrane</location>
        <topology evidence="1 7">Multi-pass membrane protein</topology>
    </subcellularLocation>
</comment>
<dbReference type="AlphaFoldDB" id="A0A840GKC0"/>
<gene>
    <name evidence="9" type="ORF">GGD90_002998</name>
</gene>
<dbReference type="FunFam" id="1.10.3720.10:FF:000003">
    <property type="entry name" value="Aliphatic sulfonate ABC transporter permease"/>
    <property type="match status" value="1"/>
</dbReference>
<feature type="transmembrane region" description="Helical" evidence="7">
    <location>
        <begin position="222"/>
        <end position="245"/>
    </location>
</feature>
<dbReference type="RefSeq" id="WP_153114775.1">
    <property type="nucleotide sequence ID" value="NZ_JACIGE010000012.1"/>
</dbReference>